<accession>A0ACB9DHJ9</accession>
<sequence>MHDVLQEMGMEIIRKCYPNSRLWQNEIHDFIKKNKNLEAIEAIVSTHVDEDMTNENTGFNADVFEDMKNLRLLDICSDFTSCKPTTLPDELRWLRWDEYPFSCLPVANLRKLYGLIMIGGEIEHLLMGDKVMPYLKLIDLRDSFSVRKLPDFSSTPNVEKLIFDLSSRNTLL</sequence>
<reference evidence="1 2" key="2">
    <citation type="journal article" date="2022" name="Mol. Ecol. Resour.">
        <title>The genomes of chicory, endive, great burdock and yacon provide insights into Asteraceae paleo-polyploidization history and plant inulin production.</title>
        <authorList>
            <person name="Fan W."/>
            <person name="Wang S."/>
            <person name="Wang H."/>
            <person name="Wang A."/>
            <person name="Jiang F."/>
            <person name="Liu H."/>
            <person name="Zhao H."/>
            <person name="Xu D."/>
            <person name="Zhang Y."/>
        </authorList>
    </citation>
    <scope>NUCLEOTIDE SEQUENCE [LARGE SCALE GENOMIC DNA]</scope>
    <source>
        <strain evidence="2">cv. Niubang</strain>
    </source>
</reference>
<organism evidence="1 2">
    <name type="scientific">Arctium lappa</name>
    <name type="common">Greater burdock</name>
    <name type="synonym">Lappa major</name>
    <dbReference type="NCBI Taxonomy" id="4217"/>
    <lineage>
        <taxon>Eukaryota</taxon>
        <taxon>Viridiplantae</taxon>
        <taxon>Streptophyta</taxon>
        <taxon>Embryophyta</taxon>
        <taxon>Tracheophyta</taxon>
        <taxon>Spermatophyta</taxon>
        <taxon>Magnoliopsida</taxon>
        <taxon>eudicotyledons</taxon>
        <taxon>Gunneridae</taxon>
        <taxon>Pentapetalae</taxon>
        <taxon>asterids</taxon>
        <taxon>campanulids</taxon>
        <taxon>Asterales</taxon>
        <taxon>Asteraceae</taxon>
        <taxon>Carduoideae</taxon>
        <taxon>Cardueae</taxon>
        <taxon>Arctiinae</taxon>
        <taxon>Arctium</taxon>
    </lineage>
</organism>
<comment type="caution">
    <text evidence="1">The sequence shown here is derived from an EMBL/GenBank/DDBJ whole genome shotgun (WGS) entry which is preliminary data.</text>
</comment>
<gene>
    <name evidence="1" type="ORF">L6452_08385</name>
</gene>
<dbReference type="Proteomes" id="UP001055879">
    <property type="component" value="Linkage Group LG03"/>
</dbReference>
<evidence type="ECO:0000313" key="2">
    <source>
        <dbReference type="Proteomes" id="UP001055879"/>
    </source>
</evidence>
<reference evidence="2" key="1">
    <citation type="journal article" date="2022" name="Mol. Ecol. Resour.">
        <title>The genomes of chicory, endive, great burdock and yacon provide insights into Asteraceae palaeo-polyploidization history and plant inulin production.</title>
        <authorList>
            <person name="Fan W."/>
            <person name="Wang S."/>
            <person name="Wang H."/>
            <person name="Wang A."/>
            <person name="Jiang F."/>
            <person name="Liu H."/>
            <person name="Zhao H."/>
            <person name="Xu D."/>
            <person name="Zhang Y."/>
        </authorList>
    </citation>
    <scope>NUCLEOTIDE SEQUENCE [LARGE SCALE GENOMIC DNA]</scope>
    <source>
        <strain evidence="2">cv. Niubang</strain>
    </source>
</reference>
<proteinExistence type="predicted"/>
<keyword evidence="2" id="KW-1185">Reference proteome</keyword>
<dbReference type="EMBL" id="CM042049">
    <property type="protein sequence ID" value="KAI3745970.1"/>
    <property type="molecule type" value="Genomic_DNA"/>
</dbReference>
<name>A0ACB9DHJ9_ARCLA</name>
<evidence type="ECO:0000313" key="1">
    <source>
        <dbReference type="EMBL" id="KAI3745970.1"/>
    </source>
</evidence>
<protein>
    <submittedName>
        <fullName evidence="1">Uncharacterized protein</fullName>
    </submittedName>
</protein>